<dbReference type="Pfam" id="PF00646">
    <property type="entry name" value="F-box"/>
    <property type="match status" value="1"/>
</dbReference>
<evidence type="ECO:0000313" key="4">
    <source>
        <dbReference type="Proteomes" id="UP000799770"/>
    </source>
</evidence>
<feature type="compositionally biased region" description="Acidic residues" evidence="1">
    <location>
        <begin position="439"/>
        <end position="453"/>
    </location>
</feature>
<protein>
    <recommendedName>
        <fullName evidence="2">F-box domain-containing protein</fullName>
    </recommendedName>
</protein>
<dbReference type="PROSITE" id="PS50181">
    <property type="entry name" value="FBOX"/>
    <property type="match status" value="1"/>
</dbReference>
<accession>A0A6A5ZM41</accession>
<evidence type="ECO:0000259" key="2">
    <source>
        <dbReference type="PROSITE" id="PS50181"/>
    </source>
</evidence>
<keyword evidence="4" id="KW-1185">Reference proteome</keyword>
<dbReference type="EMBL" id="ML977315">
    <property type="protein sequence ID" value="KAF2119311.1"/>
    <property type="molecule type" value="Genomic_DNA"/>
</dbReference>
<dbReference type="OrthoDB" id="5279806at2759"/>
<dbReference type="AlphaFoldDB" id="A0A6A5ZM41"/>
<sequence length="491" mass="57696">MRLHDLPDDILIPILSLCDIDTLFAARLTSRPLRTVIDSYIKTIAPHVARKTFPNIPGLHRVPEKGASLKWLRGLIPAYLSTVALDKDKLRRFPYVNSGFPYGIPCESEAPLARYWRRRVTNGWRVLRCFYLISRDVYSKPIQELEGRPTVMRRVSTGVKATRIWQTVSCPYQACNEHGVRHIFDIRRGSRDHSHSPVYDGCRRGSEGDFIEEVKRRESLVLKKRLEWMATLKQDQLLDYMYVWRLLLWMFRPYRKPDTTLEESVKGRNVEVPRVNWQAELTNVSQGCSWLNWFVLHVGSTPFWQQWYDGPSKSKDKPHVVRDLVWKNWMRRSHHQIELEREYISKFEFAVRKRSLDPQRLKRLNEDLRDDGLGAAKTISLDCIPWEYDQNPIINKPTCDFPWYNVGSWVYMNEDVWMRIGGRQGRIDYITSRGRPDVEESEESDESDEEEGSESGRGPLEKVPYLVYLSVNEEKSLQADPRDLTRYGIVF</sequence>
<evidence type="ECO:0000313" key="3">
    <source>
        <dbReference type="EMBL" id="KAF2119311.1"/>
    </source>
</evidence>
<reference evidence="3" key="1">
    <citation type="journal article" date="2020" name="Stud. Mycol.">
        <title>101 Dothideomycetes genomes: a test case for predicting lifestyles and emergence of pathogens.</title>
        <authorList>
            <person name="Haridas S."/>
            <person name="Albert R."/>
            <person name="Binder M."/>
            <person name="Bloem J."/>
            <person name="Labutti K."/>
            <person name="Salamov A."/>
            <person name="Andreopoulos B."/>
            <person name="Baker S."/>
            <person name="Barry K."/>
            <person name="Bills G."/>
            <person name="Bluhm B."/>
            <person name="Cannon C."/>
            <person name="Castanera R."/>
            <person name="Culley D."/>
            <person name="Daum C."/>
            <person name="Ezra D."/>
            <person name="Gonzalez J."/>
            <person name="Henrissat B."/>
            <person name="Kuo A."/>
            <person name="Liang C."/>
            <person name="Lipzen A."/>
            <person name="Lutzoni F."/>
            <person name="Magnuson J."/>
            <person name="Mondo S."/>
            <person name="Nolan M."/>
            <person name="Ohm R."/>
            <person name="Pangilinan J."/>
            <person name="Park H.-J."/>
            <person name="Ramirez L."/>
            <person name="Alfaro M."/>
            <person name="Sun H."/>
            <person name="Tritt A."/>
            <person name="Yoshinaga Y."/>
            <person name="Zwiers L.-H."/>
            <person name="Turgeon B."/>
            <person name="Goodwin S."/>
            <person name="Spatafora J."/>
            <person name="Crous P."/>
            <person name="Grigoriev I."/>
        </authorList>
    </citation>
    <scope>NUCLEOTIDE SEQUENCE</scope>
    <source>
        <strain evidence="3">CBS 627.86</strain>
    </source>
</reference>
<name>A0A6A5ZM41_9PLEO</name>
<dbReference type="SMART" id="SM00256">
    <property type="entry name" value="FBOX"/>
    <property type="match status" value="1"/>
</dbReference>
<organism evidence="3 4">
    <name type="scientific">Lophiotrema nucula</name>
    <dbReference type="NCBI Taxonomy" id="690887"/>
    <lineage>
        <taxon>Eukaryota</taxon>
        <taxon>Fungi</taxon>
        <taxon>Dikarya</taxon>
        <taxon>Ascomycota</taxon>
        <taxon>Pezizomycotina</taxon>
        <taxon>Dothideomycetes</taxon>
        <taxon>Pleosporomycetidae</taxon>
        <taxon>Pleosporales</taxon>
        <taxon>Lophiotremataceae</taxon>
        <taxon>Lophiotrema</taxon>
    </lineage>
</organism>
<feature type="region of interest" description="Disordered" evidence="1">
    <location>
        <begin position="431"/>
        <end position="459"/>
    </location>
</feature>
<dbReference type="Proteomes" id="UP000799770">
    <property type="component" value="Unassembled WGS sequence"/>
</dbReference>
<proteinExistence type="predicted"/>
<feature type="domain" description="F-box" evidence="2">
    <location>
        <begin position="1"/>
        <end position="44"/>
    </location>
</feature>
<dbReference type="InterPro" id="IPR001810">
    <property type="entry name" value="F-box_dom"/>
</dbReference>
<gene>
    <name evidence="3" type="ORF">BDV96DRAFT_642343</name>
</gene>
<evidence type="ECO:0000256" key="1">
    <source>
        <dbReference type="SAM" id="MobiDB-lite"/>
    </source>
</evidence>